<evidence type="ECO:0000313" key="2">
    <source>
        <dbReference type="Proteomes" id="UP000023152"/>
    </source>
</evidence>
<protein>
    <submittedName>
        <fullName evidence="1">Uncharacterized protein</fullName>
    </submittedName>
</protein>
<comment type="caution">
    <text evidence="1">The sequence shown here is derived from an EMBL/GenBank/DDBJ whole genome shotgun (WGS) entry which is preliminary data.</text>
</comment>
<keyword evidence="2" id="KW-1185">Reference proteome</keyword>
<feature type="non-terminal residue" evidence="1">
    <location>
        <position position="207"/>
    </location>
</feature>
<organism evidence="1 2">
    <name type="scientific">Reticulomyxa filosa</name>
    <dbReference type="NCBI Taxonomy" id="46433"/>
    <lineage>
        <taxon>Eukaryota</taxon>
        <taxon>Sar</taxon>
        <taxon>Rhizaria</taxon>
        <taxon>Retaria</taxon>
        <taxon>Foraminifera</taxon>
        <taxon>Monothalamids</taxon>
        <taxon>Reticulomyxidae</taxon>
        <taxon>Reticulomyxa</taxon>
    </lineage>
</organism>
<gene>
    <name evidence="1" type="ORF">RFI_25083</name>
</gene>
<dbReference type="AlphaFoldDB" id="X6ME56"/>
<evidence type="ECO:0000313" key="1">
    <source>
        <dbReference type="EMBL" id="ETO12293.1"/>
    </source>
</evidence>
<accession>X6ME56</accession>
<reference evidence="1 2" key="1">
    <citation type="journal article" date="2013" name="Curr. Biol.">
        <title>The Genome of the Foraminiferan Reticulomyxa filosa.</title>
        <authorList>
            <person name="Glockner G."/>
            <person name="Hulsmann N."/>
            <person name="Schleicher M."/>
            <person name="Noegel A.A."/>
            <person name="Eichinger L."/>
            <person name="Gallinger C."/>
            <person name="Pawlowski J."/>
            <person name="Sierra R."/>
            <person name="Euteneuer U."/>
            <person name="Pillet L."/>
            <person name="Moustafa A."/>
            <person name="Platzer M."/>
            <person name="Groth M."/>
            <person name="Szafranski K."/>
            <person name="Schliwa M."/>
        </authorList>
    </citation>
    <scope>NUCLEOTIDE SEQUENCE [LARGE SCALE GENOMIC DNA]</scope>
</reference>
<sequence>MSRPNTTRAFTLGNRKPIFLNPVVYSQPNQLLGELLFVFGDEQYPWILENVNFVVQPLKAKLATATEMDLPHLQWFFDDIAIKVFRAQTLNAKHVDFLPKAKQVKFPQILSSLPLPISAAHQQYTVQCRYRMHEFDKDSKVKTADPNPIQTRTQTYTRDDDIVQSQDTLLTSSSSAEDYYVVDFETVLIKFNYETTVQQFVDEVIET</sequence>
<proteinExistence type="predicted"/>
<dbReference type="EMBL" id="ASPP01021538">
    <property type="protein sequence ID" value="ETO12293.1"/>
    <property type="molecule type" value="Genomic_DNA"/>
</dbReference>
<name>X6ME56_RETFI</name>
<dbReference type="Proteomes" id="UP000023152">
    <property type="component" value="Unassembled WGS sequence"/>
</dbReference>